<evidence type="ECO:0000256" key="1">
    <source>
        <dbReference type="SAM" id="Phobius"/>
    </source>
</evidence>
<accession>A0ABU4JQI6</accession>
<feature type="transmembrane region" description="Helical" evidence="1">
    <location>
        <begin position="6"/>
        <end position="24"/>
    </location>
</feature>
<dbReference type="RefSeq" id="WP_261672374.1">
    <property type="nucleotide sequence ID" value="NZ_JARUJP010000003.1"/>
</dbReference>
<name>A0ABU4JQI6_9CLOT</name>
<proteinExistence type="predicted"/>
<dbReference type="InterPro" id="IPR025373">
    <property type="entry name" value="DUF4363"/>
</dbReference>
<keyword evidence="1" id="KW-0472">Membrane</keyword>
<gene>
    <name evidence="2" type="ORF">P8V03_04370</name>
</gene>
<evidence type="ECO:0000313" key="3">
    <source>
        <dbReference type="Proteomes" id="UP001281656"/>
    </source>
</evidence>
<keyword evidence="1" id="KW-0812">Transmembrane</keyword>
<comment type="caution">
    <text evidence="2">The sequence shown here is derived from an EMBL/GenBank/DDBJ whole genome shotgun (WGS) entry which is preliminary data.</text>
</comment>
<keyword evidence="3" id="KW-1185">Reference proteome</keyword>
<dbReference type="Pfam" id="PF14276">
    <property type="entry name" value="DUF4363"/>
    <property type="match status" value="1"/>
</dbReference>
<protein>
    <submittedName>
        <fullName evidence="2">DUF4363 family protein</fullName>
    </submittedName>
</protein>
<dbReference type="EMBL" id="JARUJP010000003">
    <property type="protein sequence ID" value="MDW8800385.1"/>
    <property type="molecule type" value="Genomic_DNA"/>
</dbReference>
<reference evidence="2 3" key="1">
    <citation type="submission" date="2023-04" db="EMBL/GenBank/DDBJ databases">
        <title>Clostridium tannerae sp. nov., isolated from the fecal material of an alpaca.</title>
        <authorList>
            <person name="Miller S."/>
            <person name="Hendry M."/>
            <person name="King J."/>
            <person name="Sankaranarayanan K."/>
            <person name="Lawson P.A."/>
        </authorList>
    </citation>
    <scope>NUCLEOTIDE SEQUENCE [LARGE SCALE GENOMIC DNA]</scope>
    <source>
        <strain evidence="2 3">A1-XYC3</strain>
    </source>
</reference>
<keyword evidence="1" id="KW-1133">Transmembrane helix</keyword>
<evidence type="ECO:0000313" key="2">
    <source>
        <dbReference type="EMBL" id="MDW8800385.1"/>
    </source>
</evidence>
<dbReference type="Proteomes" id="UP001281656">
    <property type="component" value="Unassembled WGS sequence"/>
</dbReference>
<sequence>MKKLLYYGIPITVILVFILVMKSGNYLKQPRSTKDDVVMYIKEVTDDIRVDNWSKAEEDTKKLSEAWKMVMPRIQFSVERDEMSNISINIARLKGIVMGRDKSAAFTELSELYENWAELTR</sequence>
<organism evidence="2 3">
    <name type="scientific">Clostridium tanneri</name>
    <dbReference type="NCBI Taxonomy" id="3037988"/>
    <lineage>
        <taxon>Bacteria</taxon>
        <taxon>Bacillati</taxon>
        <taxon>Bacillota</taxon>
        <taxon>Clostridia</taxon>
        <taxon>Eubacteriales</taxon>
        <taxon>Clostridiaceae</taxon>
        <taxon>Clostridium</taxon>
    </lineage>
</organism>